<feature type="region of interest" description="Disordered" evidence="5">
    <location>
        <begin position="367"/>
        <end position="424"/>
    </location>
</feature>
<dbReference type="Gene3D" id="3.40.50.300">
    <property type="entry name" value="P-loop containing nucleotide triphosphate hydrolases"/>
    <property type="match status" value="1"/>
</dbReference>
<dbReference type="SUPFAM" id="SSF52540">
    <property type="entry name" value="P-loop containing nucleoside triphosphate hydrolases"/>
    <property type="match status" value="1"/>
</dbReference>
<dbReference type="SMART" id="SM00175">
    <property type="entry name" value="RAB"/>
    <property type="match status" value="1"/>
</dbReference>
<dbReference type="Pfam" id="PF00071">
    <property type="entry name" value="Ras"/>
    <property type="match status" value="1"/>
</dbReference>
<dbReference type="InterPro" id="IPR027417">
    <property type="entry name" value="P-loop_NTPase"/>
</dbReference>
<gene>
    <name evidence="7" type="ORF">APZ42_027314</name>
</gene>
<evidence type="ECO:0000256" key="5">
    <source>
        <dbReference type="SAM" id="MobiDB-lite"/>
    </source>
</evidence>
<feature type="signal peptide" evidence="6">
    <location>
        <begin position="1"/>
        <end position="17"/>
    </location>
</feature>
<proteinExistence type="inferred from homology"/>
<organism evidence="7 8">
    <name type="scientific">Daphnia magna</name>
    <dbReference type="NCBI Taxonomy" id="35525"/>
    <lineage>
        <taxon>Eukaryota</taxon>
        <taxon>Metazoa</taxon>
        <taxon>Ecdysozoa</taxon>
        <taxon>Arthropoda</taxon>
        <taxon>Crustacea</taxon>
        <taxon>Branchiopoda</taxon>
        <taxon>Diplostraca</taxon>
        <taxon>Cladocera</taxon>
        <taxon>Anomopoda</taxon>
        <taxon>Daphniidae</taxon>
        <taxon>Daphnia</taxon>
    </lineage>
</organism>
<keyword evidence="3" id="KW-0378">Hydrolase</keyword>
<accession>A0A164RGY5</accession>
<name>A0A164RGY5_9CRUS</name>
<evidence type="ECO:0000313" key="8">
    <source>
        <dbReference type="Proteomes" id="UP000076858"/>
    </source>
</evidence>
<comment type="catalytic activity">
    <reaction evidence="4">
        <text>GTP + H2O = GDP + phosphate + H(+)</text>
        <dbReference type="Rhea" id="RHEA:19669"/>
        <dbReference type="ChEBI" id="CHEBI:15377"/>
        <dbReference type="ChEBI" id="CHEBI:15378"/>
        <dbReference type="ChEBI" id="CHEBI:37565"/>
        <dbReference type="ChEBI" id="CHEBI:43474"/>
        <dbReference type="ChEBI" id="CHEBI:58189"/>
        <dbReference type="EC" id="3.6.5.2"/>
    </reaction>
</comment>
<evidence type="ECO:0000313" key="7">
    <source>
        <dbReference type="EMBL" id="KZS08643.1"/>
    </source>
</evidence>
<dbReference type="InterPro" id="IPR001806">
    <property type="entry name" value="Small_GTPase"/>
</dbReference>
<evidence type="ECO:0000256" key="1">
    <source>
        <dbReference type="ARBA" id="ARBA00008344"/>
    </source>
</evidence>
<keyword evidence="6" id="KW-0732">Signal</keyword>
<dbReference type="PANTHER" id="PTHR45704">
    <property type="entry name" value="RAS-LIKE FAMILY MEMBER 11"/>
    <property type="match status" value="1"/>
</dbReference>
<feature type="compositionally biased region" description="Basic residues" evidence="5">
    <location>
        <begin position="414"/>
        <end position="424"/>
    </location>
</feature>
<feature type="compositionally biased region" description="Basic and acidic residues" evidence="5">
    <location>
        <begin position="394"/>
        <end position="412"/>
    </location>
</feature>
<sequence>MPSHSLLLFLLFGGAPSRRYNEMQLDFIVYSAKGTQRKRKSELKSQVKRSCALQWVGMDNNATDKKKSSSQENQKAKMRLDEKISSVAFGRLTKIDADKNVPRIRVCVLGSAAVGKTGKFHSLARQRGCDAHHLQTNTPSQSCYYLLFIRLKGQFSRHPPLLRKKKNGHVRATATPLKIYIYFCTVYVAAVVVRYLTNRFIGEYCTGKDLLYKKTIKIDGFPSQIEIADTSNASADFSFPTVHVSWADACIVVYSIGNSSSFEAAATMLEKIQSLKMPFYLPVLLLANQKDLEHLRQVRVEDGQALAVQNNCHFAELSAAEDVEGVELTMTALFREVRTLKSQRTAVRQKKPSLMHVTKLFSSLIGRSSGSSFSEADGEKPKLKSSSTASSLHTSDESESKVNTPTEKEVKSNKGIKKRPSFSL</sequence>
<protein>
    <recommendedName>
        <fullName evidence="2">small monomeric GTPase</fullName>
        <ecNumber evidence="2">3.6.5.2</ecNumber>
    </recommendedName>
</protein>
<dbReference type="PROSITE" id="PS51421">
    <property type="entry name" value="RAS"/>
    <property type="match status" value="1"/>
</dbReference>
<reference evidence="7 8" key="1">
    <citation type="submission" date="2016-03" db="EMBL/GenBank/DDBJ databases">
        <title>EvidentialGene: Evidence-directed Construction of Genes on Genomes.</title>
        <authorList>
            <person name="Gilbert D.G."/>
            <person name="Choi J.-H."/>
            <person name="Mockaitis K."/>
            <person name="Colbourne J."/>
            <person name="Pfrender M."/>
        </authorList>
    </citation>
    <scope>NUCLEOTIDE SEQUENCE [LARGE SCALE GENOMIC DNA]</scope>
    <source>
        <strain evidence="7 8">Xinb3</strain>
        <tissue evidence="7">Complete organism</tissue>
    </source>
</reference>
<dbReference type="EMBL" id="LRGB01002190">
    <property type="protein sequence ID" value="KZS08643.1"/>
    <property type="molecule type" value="Genomic_DNA"/>
</dbReference>
<evidence type="ECO:0000256" key="4">
    <source>
        <dbReference type="ARBA" id="ARBA00048098"/>
    </source>
</evidence>
<comment type="caution">
    <text evidence="7">The sequence shown here is derived from an EMBL/GenBank/DDBJ whole genome shotgun (WGS) entry which is preliminary data.</text>
</comment>
<evidence type="ECO:0000256" key="3">
    <source>
        <dbReference type="ARBA" id="ARBA00022801"/>
    </source>
</evidence>
<dbReference type="SMART" id="SM00173">
    <property type="entry name" value="RAS"/>
    <property type="match status" value="1"/>
</dbReference>
<dbReference type="STRING" id="35525.A0A164RGY5"/>
<comment type="similarity">
    <text evidence="1">Belongs to the small GTPase superfamily. Ras family.</text>
</comment>
<dbReference type="Proteomes" id="UP000076858">
    <property type="component" value="Unassembled WGS sequence"/>
</dbReference>
<dbReference type="GO" id="GO:0005525">
    <property type="term" value="F:GTP binding"/>
    <property type="evidence" value="ECO:0007669"/>
    <property type="project" value="InterPro"/>
</dbReference>
<dbReference type="GO" id="GO:0003925">
    <property type="term" value="F:G protein activity"/>
    <property type="evidence" value="ECO:0007669"/>
    <property type="project" value="UniProtKB-EC"/>
</dbReference>
<dbReference type="InterPro" id="IPR051065">
    <property type="entry name" value="Ras-related_GTPase"/>
</dbReference>
<evidence type="ECO:0000256" key="6">
    <source>
        <dbReference type="SAM" id="SignalP"/>
    </source>
</evidence>
<feature type="chain" id="PRO_5007852821" description="small monomeric GTPase" evidence="6">
    <location>
        <begin position="18"/>
        <end position="424"/>
    </location>
</feature>
<evidence type="ECO:0000256" key="2">
    <source>
        <dbReference type="ARBA" id="ARBA00011984"/>
    </source>
</evidence>
<dbReference type="AlphaFoldDB" id="A0A164RGY5"/>
<dbReference type="OrthoDB" id="18798at2759"/>
<dbReference type="EC" id="3.6.5.2" evidence="2"/>
<dbReference type="PROSITE" id="PS51419">
    <property type="entry name" value="RAB"/>
    <property type="match status" value="1"/>
</dbReference>
<keyword evidence="8" id="KW-1185">Reference proteome</keyword>